<dbReference type="EMBL" id="CP002808">
    <property type="protein sequence ID" value="AEG72967.1"/>
    <property type="molecule type" value="Genomic_DNA"/>
</dbReference>
<reference key="2">
    <citation type="submission" date="2011-05" db="EMBL/GenBank/DDBJ databases">
        <title>The Genome of Mycoplasma haemofelis Strain Ohio2, a pathogenic hemoplasma of the cat.</title>
        <authorList>
            <person name="Santos A.P."/>
            <person name="Guimaraes A.M.S."/>
            <person name="SanMiguel P.J."/>
            <person name="Martin S.W."/>
            <person name="Messick J.B."/>
        </authorList>
    </citation>
    <scope>NUCLEOTIDE SEQUENCE</scope>
    <source>
        <strain>Ohio2</strain>
    </source>
</reference>
<organism evidence="1 2">
    <name type="scientific">Mycoplasma haemofelis (strain Ohio2)</name>
    <dbReference type="NCBI Taxonomy" id="859194"/>
    <lineage>
        <taxon>Bacteria</taxon>
        <taxon>Bacillati</taxon>
        <taxon>Mycoplasmatota</taxon>
        <taxon>Mollicutes</taxon>
        <taxon>Mycoplasmataceae</taxon>
        <taxon>Mycoplasma</taxon>
    </lineage>
</organism>
<dbReference type="KEGG" id="mhf:MHF_0697"/>
<dbReference type="Proteomes" id="UP000007952">
    <property type="component" value="Chromosome"/>
</dbReference>
<dbReference type="AlphaFoldDB" id="F6FIB9"/>
<evidence type="ECO:0000313" key="1">
    <source>
        <dbReference type="EMBL" id="AEG72967.1"/>
    </source>
</evidence>
<sequence length="123" mass="13419">MSKAVLGGSVFAGTGVGAGSAVLTSSKSVSSKSTVRKGCRIHKLMKSSDGSFERIEKEELEQEILGLRQGNFFKQIKDACEAAGDKDIFVSNKDSKGWQYDETEQNKQDLKSKFEKYLNGLSS</sequence>
<accession>F6FIB9</accession>
<gene>
    <name evidence="1" type="ordered locus">MHF_0697</name>
</gene>
<dbReference type="HOGENOM" id="CLU_154533_0_0_14"/>
<evidence type="ECO:0000313" key="2">
    <source>
        <dbReference type="Proteomes" id="UP000007952"/>
    </source>
</evidence>
<name>F6FIB9_MYCHI</name>
<proteinExistence type="predicted"/>
<protein>
    <submittedName>
        <fullName evidence="1">Uncharacterized protein</fullName>
    </submittedName>
</protein>
<reference evidence="1 2" key="1">
    <citation type="journal article" date="2011" name="J. Bacteriol.">
        <title>Complete genome sequences of two hemotropic Mycoplasmas, Mycoplasma haemofelis strain Ohio2 and Mycoplasma suis strain Illinois.</title>
        <authorList>
            <person name="Messick J.B."/>
            <person name="Santos A.P."/>
            <person name="Guimaraes A.M."/>
        </authorList>
    </citation>
    <scope>NUCLEOTIDE SEQUENCE [LARGE SCALE GENOMIC DNA]</scope>
    <source>
        <strain evidence="1 2">Ohio2</strain>
    </source>
</reference>